<keyword evidence="2" id="KW-1185">Reference proteome</keyword>
<proteinExistence type="predicted"/>
<organism evidence="1 2">
    <name type="scientific">Asticcacaulis benevestitus DSM 16100 = ATCC BAA-896</name>
    <dbReference type="NCBI Taxonomy" id="1121022"/>
    <lineage>
        <taxon>Bacteria</taxon>
        <taxon>Pseudomonadati</taxon>
        <taxon>Pseudomonadota</taxon>
        <taxon>Alphaproteobacteria</taxon>
        <taxon>Caulobacterales</taxon>
        <taxon>Caulobacteraceae</taxon>
        <taxon>Asticcacaulis</taxon>
    </lineage>
</organism>
<dbReference type="STRING" id="1121022.GCA_000376105_02474"/>
<dbReference type="AlphaFoldDB" id="V4Q9G3"/>
<evidence type="ECO:0000313" key="2">
    <source>
        <dbReference type="Proteomes" id="UP000017837"/>
    </source>
</evidence>
<name>V4Q9G3_9CAUL</name>
<dbReference type="RefSeq" id="WP_018082141.1">
    <property type="nucleotide sequence ID" value="NZ_AQWM01000011.1"/>
</dbReference>
<reference evidence="1 2" key="1">
    <citation type="journal article" date="2014" name="Nature">
        <title>Sequential evolution of bacterial morphology by co-option of a developmental regulator.</title>
        <authorList>
            <person name="Jiang C."/>
            <person name="Brown P.J."/>
            <person name="Ducret A."/>
            <person name="Brun Y.V."/>
        </authorList>
    </citation>
    <scope>NUCLEOTIDE SEQUENCE [LARGE SCALE GENOMIC DNA]</scope>
    <source>
        <strain evidence="1 2">DSM 16100</strain>
    </source>
</reference>
<dbReference type="eggNOG" id="COG3143">
    <property type="taxonomic scope" value="Bacteria"/>
</dbReference>
<dbReference type="OrthoDB" id="5455460at2"/>
<dbReference type="EMBL" id="AWGB01000003">
    <property type="protein sequence ID" value="ESQ94505.1"/>
    <property type="molecule type" value="Genomic_DNA"/>
</dbReference>
<dbReference type="Proteomes" id="UP000017837">
    <property type="component" value="Unassembled WGS sequence"/>
</dbReference>
<comment type="caution">
    <text evidence="1">The sequence shown here is derived from an EMBL/GenBank/DDBJ whole genome shotgun (WGS) entry which is preliminary data.</text>
</comment>
<dbReference type="SUPFAM" id="SSF75708">
    <property type="entry name" value="Chemotaxis phosphatase CheZ"/>
    <property type="match status" value="1"/>
</dbReference>
<accession>V4Q9G3</accession>
<sequence>MNAPSPSDPTTVNAALDNNLLDLMHQSQGVVTQTRDFFHQLDAQRTAEFRVIAGFLEKARAELRDLRPHEISEKGLPSADAELEAITRDTEVATNAIMTSAETIMGMNAGDPDLKVAIDDEVMKMFESCAFQDITGQRVSKIIKVLKQIEERLNGLSQTLGIGESAEHALTAEEIRRRDLLLNGPAIGGPETDQSAIDALFD</sequence>
<dbReference type="PATRIC" id="fig|1121022.4.peg.276"/>
<protein>
    <recommendedName>
        <fullName evidence="3">Chemotaxis protein CheZ</fullName>
    </recommendedName>
</protein>
<evidence type="ECO:0008006" key="3">
    <source>
        <dbReference type="Google" id="ProtNLM"/>
    </source>
</evidence>
<gene>
    <name evidence="1" type="ORF">ABENE_01395</name>
</gene>
<evidence type="ECO:0000313" key="1">
    <source>
        <dbReference type="EMBL" id="ESQ94505.1"/>
    </source>
</evidence>
<dbReference type="Gene3D" id="1.10.287.500">
    <property type="entry name" value="Helix hairpin bin"/>
    <property type="match status" value="1"/>
</dbReference>